<accession>X0XQZ5</accession>
<reference evidence="2" key="1">
    <citation type="journal article" date="2014" name="Front. Microbiol.">
        <title>High frequency of phylogenetically diverse reductive dehalogenase-homologous genes in deep subseafloor sedimentary metagenomes.</title>
        <authorList>
            <person name="Kawai M."/>
            <person name="Futagami T."/>
            <person name="Toyoda A."/>
            <person name="Takaki Y."/>
            <person name="Nishi S."/>
            <person name="Hori S."/>
            <person name="Arai W."/>
            <person name="Tsubouchi T."/>
            <person name="Morono Y."/>
            <person name="Uchiyama I."/>
            <person name="Ito T."/>
            <person name="Fujiyama A."/>
            <person name="Inagaki F."/>
            <person name="Takami H."/>
        </authorList>
    </citation>
    <scope>NUCLEOTIDE SEQUENCE</scope>
    <source>
        <strain evidence="2">Expedition CK06-06</strain>
    </source>
</reference>
<dbReference type="EMBL" id="BARS01044705">
    <property type="protein sequence ID" value="GAG39063.1"/>
    <property type="molecule type" value="Genomic_DNA"/>
</dbReference>
<gene>
    <name evidence="2" type="ORF">S01H1_67494</name>
</gene>
<sequence length="87" mass="9698">MKNNEWIVKGYHTGPNSKGKDIFTKEGQYVADAIKLAKSAMQAGCDEILILKRGRRDGIQPTSRSDYYASFDRSRDRVDDVPGSTGD</sequence>
<evidence type="ECO:0000313" key="2">
    <source>
        <dbReference type="EMBL" id="GAG39063.1"/>
    </source>
</evidence>
<proteinExistence type="predicted"/>
<comment type="caution">
    <text evidence="2">The sequence shown here is derived from an EMBL/GenBank/DDBJ whole genome shotgun (WGS) entry which is preliminary data.</text>
</comment>
<name>X0XQZ5_9ZZZZ</name>
<feature type="region of interest" description="Disordered" evidence="1">
    <location>
        <begin position="61"/>
        <end position="87"/>
    </location>
</feature>
<dbReference type="AlphaFoldDB" id="X0XQZ5"/>
<organism evidence="2">
    <name type="scientific">marine sediment metagenome</name>
    <dbReference type="NCBI Taxonomy" id="412755"/>
    <lineage>
        <taxon>unclassified sequences</taxon>
        <taxon>metagenomes</taxon>
        <taxon>ecological metagenomes</taxon>
    </lineage>
</organism>
<evidence type="ECO:0000256" key="1">
    <source>
        <dbReference type="SAM" id="MobiDB-lite"/>
    </source>
</evidence>
<protein>
    <recommendedName>
        <fullName evidence="3">DUF2188 domain-containing protein</fullName>
    </recommendedName>
</protein>
<evidence type="ECO:0008006" key="3">
    <source>
        <dbReference type="Google" id="ProtNLM"/>
    </source>
</evidence>